<dbReference type="SUPFAM" id="SSF55874">
    <property type="entry name" value="ATPase domain of HSP90 chaperone/DNA topoisomerase II/histidine kinase"/>
    <property type="match status" value="1"/>
</dbReference>
<sequence>MSSADQQQVSPVVETFESGGFWSCRQLNKWLLIIVTLAVGIALGADVIYESLTSAAFPWGLVLAGALSVGCVILLWVCVTYAVPAGLAILALSLFVDGIAYSIILALLLTALTALSSTKRFRRGALAMMVVWGAALGATMPDPATGTLLFLSIGVSLLAAYGIGSSFRQATTARLQSKQDLEQAEANHRKSVAAERKSIARDLHDIVAHDITIIAMQSRAARMRDTEDSYREAVSVIGDSSRAALNDLRRMLALLKDEDIVDDDADTSSASELEVFRGCEAFAARLESLGIIVEKQITGDLSSLSRSTSAALYRMLQECTTNVAKYADEGDTCWITIDIGIDQVSVEVTNTVRRARRRGAGPWSGSSGAGLIGVRDRAQAFGGNATYGYTREGHWQVKIHGVKKS</sequence>
<dbReference type="Pfam" id="PF07730">
    <property type="entry name" value="HisKA_3"/>
    <property type="match status" value="1"/>
</dbReference>
<dbReference type="CDD" id="cd16917">
    <property type="entry name" value="HATPase_UhpB-NarQ-NarX-like"/>
    <property type="match status" value="1"/>
</dbReference>
<keyword evidence="7" id="KW-0067">ATP-binding</keyword>
<dbReference type="InterPro" id="IPR011712">
    <property type="entry name" value="Sig_transdc_His_kin_sub3_dim/P"/>
</dbReference>
<evidence type="ECO:0000256" key="8">
    <source>
        <dbReference type="ARBA" id="ARBA00023012"/>
    </source>
</evidence>
<name>A0A7X8TJ15_9MICC</name>
<evidence type="ECO:0000256" key="9">
    <source>
        <dbReference type="SAM" id="Phobius"/>
    </source>
</evidence>
<dbReference type="EMBL" id="JABAHY010000004">
    <property type="protein sequence ID" value="NLS09657.1"/>
    <property type="molecule type" value="Genomic_DNA"/>
</dbReference>
<evidence type="ECO:0000313" key="12">
    <source>
        <dbReference type="Proteomes" id="UP000523139"/>
    </source>
</evidence>
<feature type="transmembrane region" description="Helical" evidence="9">
    <location>
        <begin position="89"/>
        <end position="112"/>
    </location>
</feature>
<dbReference type="Proteomes" id="UP000523139">
    <property type="component" value="Unassembled WGS sequence"/>
</dbReference>
<feature type="domain" description="Signal transduction histidine kinase subgroup 3 dimerisation and phosphoacceptor" evidence="10">
    <location>
        <begin position="195"/>
        <end position="258"/>
    </location>
</feature>
<gene>
    <name evidence="11" type="ORF">HGQ17_06485</name>
</gene>
<dbReference type="GO" id="GO:0016020">
    <property type="term" value="C:membrane"/>
    <property type="evidence" value="ECO:0007669"/>
    <property type="project" value="InterPro"/>
</dbReference>
<evidence type="ECO:0000256" key="6">
    <source>
        <dbReference type="ARBA" id="ARBA00022777"/>
    </source>
</evidence>
<dbReference type="RefSeq" id="WP_168887143.1">
    <property type="nucleotide sequence ID" value="NZ_JABAHY010000004.1"/>
</dbReference>
<dbReference type="GO" id="GO:0046983">
    <property type="term" value="F:protein dimerization activity"/>
    <property type="evidence" value="ECO:0007669"/>
    <property type="project" value="InterPro"/>
</dbReference>
<keyword evidence="9" id="KW-0472">Membrane</keyword>
<reference evidence="11 12" key="1">
    <citation type="submission" date="2020-04" db="EMBL/GenBank/DDBJ databases">
        <title>Nesterenkonia sp. nov., isolated from marine sediment.</title>
        <authorList>
            <person name="Zhang G."/>
        </authorList>
    </citation>
    <scope>NUCLEOTIDE SEQUENCE [LARGE SCALE GENOMIC DNA]</scope>
    <source>
        <strain evidence="11 12">MY13</strain>
    </source>
</reference>
<evidence type="ECO:0000256" key="2">
    <source>
        <dbReference type="ARBA" id="ARBA00012438"/>
    </source>
</evidence>
<keyword evidence="6" id="KW-0418">Kinase</keyword>
<feature type="transmembrane region" description="Helical" evidence="9">
    <location>
        <begin position="124"/>
        <end position="141"/>
    </location>
</feature>
<evidence type="ECO:0000256" key="5">
    <source>
        <dbReference type="ARBA" id="ARBA00022741"/>
    </source>
</evidence>
<feature type="transmembrane region" description="Helical" evidence="9">
    <location>
        <begin position="30"/>
        <end position="49"/>
    </location>
</feature>
<keyword evidence="4" id="KW-0808">Transferase</keyword>
<keyword evidence="3" id="KW-0597">Phosphoprotein</keyword>
<feature type="transmembrane region" description="Helical" evidence="9">
    <location>
        <begin position="147"/>
        <end position="167"/>
    </location>
</feature>
<protein>
    <recommendedName>
        <fullName evidence="2">histidine kinase</fullName>
        <ecNumber evidence="2">2.7.13.3</ecNumber>
    </recommendedName>
</protein>
<evidence type="ECO:0000256" key="7">
    <source>
        <dbReference type="ARBA" id="ARBA00022840"/>
    </source>
</evidence>
<dbReference type="EC" id="2.7.13.3" evidence="2"/>
<evidence type="ECO:0000313" key="11">
    <source>
        <dbReference type="EMBL" id="NLS09657.1"/>
    </source>
</evidence>
<evidence type="ECO:0000256" key="1">
    <source>
        <dbReference type="ARBA" id="ARBA00000085"/>
    </source>
</evidence>
<dbReference type="PANTHER" id="PTHR24421">
    <property type="entry name" value="NITRATE/NITRITE SENSOR PROTEIN NARX-RELATED"/>
    <property type="match status" value="1"/>
</dbReference>
<dbReference type="GO" id="GO:0005524">
    <property type="term" value="F:ATP binding"/>
    <property type="evidence" value="ECO:0007669"/>
    <property type="project" value="UniProtKB-KW"/>
</dbReference>
<dbReference type="PANTHER" id="PTHR24421:SF10">
    <property type="entry name" value="NITRATE_NITRITE SENSOR PROTEIN NARQ"/>
    <property type="match status" value="1"/>
</dbReference>
<evidence type="ECO:0000256" key="4">
    <source>
        <dbReference type="ARBA" id="ARBA00022679"/>
    </source>
</evidence>
<feature type="transmembrane region" description="Helical" evidence="9">
    <location>
        <begin position="61"/>
        <end position="83"/>
    </location>
</feature>
<evidence type="ECO:0000259" key="10">
    <source>
        <dbReference type="Pfam" id="PF07730"/>
    </source>
</evidence>
<accession>A0A7X8TJ15</accession>
<keyword evidence="12" id="KW-1185">Reference proteome</keyword>
<keyword evidence="9" id="KW-1133">Transmembrane helix</keyword>
<dbReference type="GO" id="GO:0000155">
    <property type="term" value="F:phosphorelay sensor kinase activity"/>
    <property type="evidence" value="ECO:0007669"/>
    <property type="project" value="InterPro"/>
</dbReference>
<proteinExistence type="predicted"/>
<keyword evidence="5" id="KW-0547">Nucleotide-binding</keyword>
<keyword evidence="9" id="KW-0812">Transmembrane</keyword>
<comment type="catalytic activity">
    <reaction evidence="1">
        <text>ATP + protein L-histidine = ADP + protein N-phospho-L-histidine.</text>
        <dbReference type="EC" id="2.7.13.3"/>
    </reaction>
</comment>
<dbReference type="AlphaFoldDB" id="A0A7X8TJ15"/>
<keyword evidence="8" id="KW-0902">Two-component regulatory system</keyword>
<dbReference type="Gene3D" id="1.20.5.1930">
    <property type="match status" value="1"/>
</dbReference>
<comment type="caution">
    <text evidence="11">The sequence shown here is derived from an EMBL/GenBank/DDBJ whole genome shotgun (WGS) entry which is preliminary data.</text>
</comment>
<dbReference type="Gene3D" id="3.30.565.10">
    <property type="entry name" value="Histidine kinase-like ATPase, C-terminal domain"/>
    <property type="match status" value="1"/>
</dbReference>
<evidence type="ECO:0000256" key="3">
    <source>
        <dbReference type="ARBA" id="ARBA00022553"/>
    </source>
</evidence>
<dbReference type="InterPro" id="IPR036890">
    <property type="entry name" value="HATPase_C_sf"/>
</dbReference>
<dbReference type="InterPro" id="IPR050482">
    <property type="entry name" value="Sensor_HK_TwoCompSys"/>
</dbReference>
<organism evidence="11 12">
    <name type="scientific">Nesterenkonia sedimenti</name>
    <dbReference type="NCBI Taxonomy" id="1463632"/>
    <lineage>
        <taxon>Bacteria</taxon>
        <taxon>Bacillati</taxon>
        <taxon>Actinomycetota</taxon>
        <taxon>Actinomycetes</taxon>
        <taxon>Micrococcales</taxon>
        <taxon>Micrococcaceae</taxon>
        <taxon>Nesterenkonia</taxon>
    </lineage>
</organism>